<dbReference type="InterPro" id="IPR052900">
    <property type="entry name" value="Phospholipid_Metab_Enz"/>
</dbReference>
<dbReference type="InterPro" id="IPR018946">
    <property type="entry name" value="PhoD-like_MPP"/>
</dbReference>
<dbReference type="EC" id="3.1.3.1" evidence="3"/>
<dbReference type="KEGG" id="ccos:Pan44_25810"/>
<dbReference type="CDD" id="cd07389">
    <property type="entry name" value="MPP_PhoD"/>
    <property type="match status" value="1"/>
</dbReference>
<dbReference type="GO" id="GO:0004035">
    <property type="term" value="F:alkaline phosphatase activity"/>
    <property type="evidence" value="ECO:0007669"/>
    <property type="project" value="UniProtKB-EC"/>
</dbReference>
<organism evidence="3 4">
    <name type="scientific">Caulifigura coniformis</name>
    <dbReference type="NCBI Taxonomy" id="2527983"/>
    <lineage>
        <taxon>Bacteria</taxon>
        <taxon>Pseudomonadati</taxon>
        <taxon>Planctomycetota</taxon>
        <taxon>Planctomycetia</taxon>
        <taxon>Planctomycetales</taxon>
        <taxon>Planctomycetaceae</taxon>
        <taxon>Caulifigura</taxon>
    </lineage>
</organism>
<evidence type="ECO:0000313" key="4">
    <source>
        <dbReference type="Proteomes" id="UP000315700"/>
    </source>
</evidence>
<dbReference type="Proteomes" id="UP000315700">
    <property type="component" value="Chromosome"/>
</dbReference>
<dbReference type="OrthoDB" id="9763616at2"/>
<accession>A0A517SEK9</accession>
<evidence type="ECO:0000313" key="3">
    <source>
        <dbReference type="EMBL" id="QDT54548.1"/>
    </source>
</evidence>
<dbReference type="Gene3D" id="2.60.40.380">
    <property type="entry name" value="Purple acid phosphatase-like, N-terminal"/>
    <property type="match status" value="1"/>
</dbReference>
<dbReference type="PANTHER" id="PTHR43606">
    <property type="entry name" value="PHOSPHATASE, PUTATIVE (AFU_ORTHOLOGUE AFUA_6G08710)-RELATED"/>
    <property type="match status" value="1"/>
</dbReference>
<dbReference type="SUPFAM" id="SSF56300">
    <property type="entry name" value="Metallo-dependent phosphatases"/>
    <property type="match status" value="1"/>
</dbReference>
<keyword evidence="3" id="KW-0378">Hydrolase</keyword>
<protein>
    <submittedName>
        <fullName evidence="3">Alkaline phosphatase D</fullName>
        <ecNumber evidence="3">3.1.3.1</ecNumber>
    </submittedName>
</protein>
<name>A0A517SEK9_9PLAN</name>
<dbReference type="InParanoid" id="A0A517SEK9"/>
<dbReference type="InterPro" id="IPR029052">
    <property type="entry name" value="Metallo-depent_PP-like"/>
</dbReference>
<dbReference type="Pfam" id="PF16655">
    <property type="entry name" value="PhoD_N"/>
    <property type="match status" value="1"/>
</dbReference>
<dbReference type="InterPro" id="IPR006311">
    <property type="entry name" value="TAT_signal"/>
</dbReference>
<dbReference type="InterPro" id="IPR032093">
    <property type="entry name" value="PhoD_N"/>
</dbReference>
<proteinExistence type="predicted"/>
<gene>
    <name evidence="3" type="primary">phoD_1</name>
    <name evidence="3" type="ORF">Pan44_25810</name>
</gene>
<evidence type="ECO:0000259" key="1">
    <source>
        <dbReference type="Pfam" id="PF09423"/>
    </source>
</evidence>
<feature type="domain" description="PhoD-like phosphatase metallophosphatase" evidence="1">
    <location>
        <begin position="161"/>
        <end position="497"/>
    </location>
</feature>
<feature type="domain" description="Phospholipase D N-terminal" evidence="2">
    <location>
        <begin position="53"/>
        <end position="148"/>
    </location>
</feature>
<evidence type="ECO:0000259" key="2">
    <source>
        <dbReference type="Pfam" id="PF16655"/>
    </source>
</evidence>
<dbReference type="EMBL" id="CP036271">
    <property type="protein sequence ID" value="QDT54548.1"/>
    <property type="molecule type" value="Genomic_DNA"/>
</dbReference>
<reference evidence="3 4" key="1">
    <citation type="submission" date="2019-02" db="EMBL/GenBank/DDBJ databases">
        <title>Deep-cultivation of Planctomycetes and their phenomic and genomic characterization uncovers novel biology.</title>
        <authorList>
            <person name="Wiegand S."/>
            <person name="Jogler M."/>
            <person name="Boedeker C."/>
            <person name="Pinto D."/>
            <person name="Vollmers J."/>
            <person name="Rivas-Marin E."/>
            <person name="Kohn T."/>
            <person name="Peeters S.H."/>
            <person name="Heuer A."/>
            <person name="Rast P."/>
            <person name="Oberbeckmann S."/>
            <person name="Bunk B."/>
            <person name="Jeske O."/>
            <person name="Meyerdierks A."/>
            <person name="Storesund J.E."/>
            <person name="Kallscheuer N."/>
            <person name="Luecker S."/>
            <person name="Lage O.M."/>
            <person name="Pohl T."/>
            <person name="Merkel B.J."/>
            <person name="Hornburger P."/>
            <person name="Mueller R.-W."/>
            <person name="Bruemmer F."/>
            <person name="Labrenz M."/>
            <person name="Spormann A.M."/>
            <person name="Op den Camp H."/>
            <person name="Overmann J."/>
            <person name="Amann R."/>
            <person name="Jetten M.S.M."/>
            <person name="Mascher T."/>
            <person name="Medema M.H."/>
            <person name="Devos D.P."/>
            <person name="Kaster A.-K."/>
            <person name="Ovreas L."/>
            <person name="Rohde M."/>
            <person name="Galperin M.Y."/>
            <person name="Jogler C."/>
        </authorList>
    </citation>
    <scope>NUCLEOTIDE SEQUENCE [LARGE SCALE GENOMIC DNA]</scope>
    <source>
        <strain evidence="3 4">Pan44</strain>
    </source>
</reference>
<dbReference type="AlphaFoldDB" id="A0A517SEK9"/>
<dbReference type="InterPro" id="IPR038607">
    <property type="entry name" value="PhoD-like_sf"/>
</dbReference>
<dbReference type="PROSITE" id="PS51318">
    <property type="entry name" value="TAT"/>
    <property type="match status" value="1"/>
</dbReference>
<sequence length="529" mass="58632">MCAMRFDSPGKSWNRRSFLKTAAGGIMAWPLLGSQASAFVRSQLRLPSNPFTLGVASGDPSPDGFVLWTRLAPNPLEGGGMPAQNVEVKWEVADDEAMSRPIIKGTTVATPDLAHSVHVEVPGLKPDRWYFYRFTAAGEASPVGRARTAPARGTTPEKLKFAFASCQHWESGLYTAYQHMAKEGLDLVAHLGDYIYEGGPTTKGVRRHSDIESGAKLLTLLDFRNRHAQYKTDEHLQAAHAMCPWLVTWDDHEVMNNYATLISENPKETVEEFASKRAAAYRAYYEHMPLRSSAIPKGPDMQLYRSVSFGGLAEFAVLDTRQYRSDQPCGDGNKPPCPEVFDEKRTILGDTQEKWLYDTLTKSGAKWNILAQQVMVGRLDRTVGEEVTYPLDQWPGYEASRQRLLKHFKANPDLNPVVLTGDIHANFVHDLVIDDRATGQPVVGTEFVGTSISSSGDGVEKRKGHDEIMSENPCMKFMNGERGYVSCEVTPSTWTSKYQVVPVVSKPGGELVTRKTYVVENGRPGAQEA</sequence>
<dbReference type="Pfam" id="PF09423">
    <property type="entry name" value="PhoD"/>
    <property type="match status" value="1"/>
</dbReference>
<dbReference type="Gene3D" id="3.60.21.70">
    <property type="entry name" value="PhoD-like phosphatase"/>
    <property type="match status" value="1"/>
</dbReference>
<dbReference type="PANTHER" id="PTHR43606:SF2">
    <property type="entry name" value="ALKALINE PHOSPHATASE FAMILY PROTEIN (AFU_ORTHOLOGUE AFUA_5G03860)"/>
    <property type="match status" value="1"/>
</dbReference>
<keyword evidence="4" id="KW-1185">Reference proteome</keyword>